<dbReference type="EMBL" id="JAUSVK010000001">
    <property type="protein sequence ID" value="MDQ0391159.1"/>
    <property type="molecule type" value="Genomic_DNA"/>
</dbReference>
<feature type="transmembrane region" description="Helical" evidence="6">
    <location>
        <begin position="122"/>
        <end position="144"/>
    </location>
</feature>
<evidence type="ECO:0000313" key="9">
    <source>
        <dbReference type="Proteomes" id="UP001237448"/>
    </source>
</evidence>
<proteinExistence type="predicted"/>
<dbReference type="SUPFAM" id="SSF161111">
    <property type="entry name" value="Cation efflux protein transmembrane domain-like"/>
    <property type="match status" value="1"/>
</dbReference>
<keyword evidence="3 6" id="KW-0812">Transmembrane</keyword>
<keyword evidence="4 6" id="KW-1133">Transmembrane helix</keyword>
<protein>
    <submittedName>
        <fullName evidence="8">Divalent metal cation (Fe/Co/Zn/Cd) transporter</fullName>
    </submittedName>
</protein>
<dbReference type="PANTHER" id="PTHR43840">
    <property type="entry name" value="MITOCHONDRIAL METAL TRANSPORTER 1-RELATED"/>
    <property type="match status" value="1"/>
</dbReference>
<evidence type="ECO:0000256" key="1">
    <source>
        <dbReference type="ARBA" id="ARBA00004141"/>
    </source>
</evidence>
<keyword evidence="5 6" id="KW-0472">Membrane</keyword>
<feature type="transmembrane region" description="Helical" evidence="6">
    <location>
        <begin position="164"/>
        <end position="183"/>
    </location>
</feature>
<evidence type="ECO:0000259" key="7">
    <source>
        <dbReference type="Pfam" id="PF01545"/>
    </source>
</evidence>
<evidence type="ECO:0000256" key="5">
    <source>
        <dbReference type="ARBA" id="ARBA00023136"/>
    </source>
</evidence>
<dbReference type="Pfam" id="PF01545">
    <property type="entry name" value="Cation_efflux"/>
    <property type="match status" value="1"/>
</dbReference>
<comment type="subcellular location">
    <subcellularLocation>
        <location evidence="1">Membrane</location>
        <topology evidence="1">Multi-pass membrane protein</topology>
    </subcellularLocation>
</comment>
<reference evidence="8 9" key="1">
    <citation type="submission" date="2023-07" db="EMBL/GenBank/DDBJ databases">
        <title>Genomic Encyclopedia of Type Strains, Phase IV (KMG-IV): sequencing the most valuable type-strain genomes for metagenomic binning, comparative biology and taxonomic classification.</title>
        <authorList>
            <person name="Goeker M."/>
        </authorList>
    </citation>
    <scope>NUCLEOTIDE SEQUENCE [LARGE SCALE GENOMIC DNA]</scope>
    <source>
        <strain evidence="8 9">DSM 5896</strain>
    </source>
</reference>
<dbReference type="Gene3D" id="3.30.70.1350">
    <property type="entry name" value="Cation efflux protein, cytoplasmic domain"/>
    <property type="match status" value="1"/>
</dbReference>
<name>A0ABU0F985_9HYPH</name>
<feature type="domain" description="Cation efflux protein transmembrane" evidence="7">
    <location>
        <begin position="22"/>
        <end position="220"/>
    </location>
</feature>
<dbReference type="PANTHER" id="PTHR43840:SF15">
    <property type="entry name" value="MITOCHONDRIAL METAL TRANSPORTER 1-RELATED"/>
    <property type="match status" value="1"/>
</dbReference>
<evidence type="ECO:0000256" key="3">
    <source>
        <dbReference type="ARBA" id="ARBA00022692"/>
    </source>
</evidence>
<dbReference type="RefSeq" id="WP_307423045.1">
    <property type="nucleotide sequence ID" value="NZ_JAUSVK010000001.1"/>
</dbReference>
<dbReference type="InterPro" id="IPR027469">
    <property type="entry name" value="Cation_efflux_TMD_sf"/>
</dbReference>
<organism evidence="8 9">
    <name type="scientific">Labrys monachus</name>
    <dbReference type="NCBI Taxonomy" id="217067"/>
    <lineage>
        <taxon>Bacteria</taxon>
        <taxon>Pseudomonadati</taxon>
        <taxon>Pseudomonadota</taxon>
        <taxon>Alphaproteobacteria</taxon>
        <taxon>Hyphomicrobiales</taxon>
        <taxon>Xanthobacteraceae</taxon>
        <taxon>Labrys</taxon>
    </lineage>
</organism>
<feature type="transmembrane region" description="Helical" evidence="6">
    <location>
        <begin position="21"/>
        <end position="40"/>
    </location>
</feature>
<keyword evidence="2" id="KW-0813">Transport</keyword>
<comment type="caution">
    <text evidence="8">The sequence shown here is derived from an EMBL/GenBank/DDBJ whole genome shotgun (WGS) entry which is preliminary data.</text>
</comment>
<evidence type="ECO:0000256" key="6">
    <source>
        <dbReference type="SAM" id="Phobius"/>
    </source>
</evidence>
<sequence length="306" mass="32876">MTSPPPAAIDAGSQQRERSMLMAGLSDLVLIVIAFAVAIWANSLMIGAEALRGTLLFSLEMVLLILMRRIHRGRTHTFDYGAGKLEQFANLGIGTAMGLGGLWVAGTAAYRWWNPPVQAGLGLYFAATVGVINVAQNAWAFRALSLASRGGDSVIMIGQVRTRLAKLVSSGLVLCALCVNAVFGDSPIGLAAEVLGSAFVALVMLELAVSMWRRAMPSLLDRTLEEAQQEMINRALVDHFEDYDDLVSVKSRISGNTPLVEIVLGFSAHRQIGEIQRIVDKVAATVGNLIPGSRVTVIPVEWHEPS</sequence>
<dbReference type="Proteomes" id="UP001237448">
    <property type="component" value="Unassembled WGS sequence"/>
</dbReference>
<gene>
    <name evidence="8" type="ORF">J3R73_000951</name>
</gene>
<evidence type="ECO:0000256" key="4">
    <source>
        <dbReference type="ARBA" id="ARBA00022989"/>
    </source>
</evidence>
<keyword evidence="9" id="KW-1185">Reference proteome</keyword>
<dbReference type="Gene3D" id="1.20.1510.10">
    <property type="entry name" value="Cation efflux protein transmembrane domain"/>
    <property type="match status" value="1"/>
</dbReference>
<feature type="transmembrane region" description="Helical" evidence="6">
    <location>
        <begin position="88"/>
        <end position="110"/>
    </location>
</feature>
<feature type="transmembrane region" description="Helical" evidence="6">
    <location>
        <begin position="189"/>
        <end position="212"/>
    </location>
</feature>
<dbReference type="InterPro" id="IPR050291">
    <property type="entry name" value="CDF_Transporter"/>
</dbReference>
<dbReference type="InterPro" id="IPR058533">
    <property type="entry name" value="Cation_efflux_TM"/>
</dbReference>
<evidence type="ECO:0000313" key="8">
    <source>
        <dbReference type="EMBL" id="MDQ0391159.1"/>
    </source>
</evidence>
<evidence type="ECO:0000256" key="2">
    <source>
        <dbReference type="ARBA" id="ARBA00022448"/>
    </source>
</evidence>
<feature type="transmembrane region" description="Helical" evidence="6">
    <location>
        <begin position="46"/>
        <end position="67"/>
    </location>
</feature>
<dbReference type="InterPro" id="IPR036837">
    <property type="entry name" value="Cation_efflux_CTD_sf"/>
</dbReference>
<accession>A0ABU0F985</accession>